<gene>
    <name evidence="4" type="ORF">AVEN_90165_1</name>
</gene>
<dbReference type="PANTHER" id="PTHR32083:SF0">
    <property type="entry name" value="CILIA AND FLAGELLA-ASSOCIATED PROTEIN 58"/>
    <property type="match status" value="1"/>
</dbReference>
<feature type="coiled-coil region" evidence="2">
    <location>
        <begin position="671"/>
        <end position="752"/>
    </location>
</feature>
<dbReference type="AlphaFoldDB" id="A0A4Y2H742"/>
<organism evidence="4 5">
    <name type="scientific">Araneus ventricosus</name>
    <name type="common">Orbweaver spider</name>
    <name type="synonym">Epeira ventricosa</name>
    <dbReference type="NCBI Taxonomy" id="182803"/>
    <lineage>
        <taxon>Eukaryota</taxon>
        <taxon>Metazoa</taxon>
        <taxon>Ecdysozoa</taxon>
        <taxon>Arthropoda</taxon>
        <taxon>Chelicerata</taxon>
        <taxon>Arachnida</taxon>
        <taxon>Araneae</taxon>
        <taxon>Araneomorphae</taxon>
        <taxon>Entelegynae</taxon>
        <taxon>Araneoidea</taxon>
        <taxon>Araneidae</taxon>
        <taxon>Araneus</taxon>
    </lineage>
</organism>
<reference evidence="4 5" key="1">
    <citation type="journal article" date="2019" name="Sci. Rep.">
        <title>Orb-weaving spider Araneus ventricosus genome elucidates the spidroin gene catalogue.</title>
        <authorList>
            <person name="Kono N."/>
            <person name="Nakamura H."/>
            <person name="Ohtoshi R."/>
            <person name="Moran D.A.P."/>
            <person name="Shinohara A."/>
            <person name="Yoshida Y."/>
            <person name="Fujiwara M."/>
            <person name="Mori M."/>
            <person name="Tomita M."/>
            <person name="Arakawa K."/>
        </authorList>
    </citation>
    <scope>NUCLEOTIDE SEQUENCE [LARGE SCALE GENOMIC DNA]</scope>
</reference>
<feature type="coiled-coil region" evidence="2">
    <location>
        <begin position="181"/>
        <end position="352"/>
    </location>
</feature>
<feature type="compositionally biased region" description="Polar residues" evidence="3">
    <location>
        <begin position="1"/>
        <end position="19"/>
    </location>
</feature>
<accession>A0A4Y2H742</accession>
<protein>
    <submittedName>
        <fullName evidence="4">Uncharacterized protein</fullName>
    </submittedName>
</protein>
<evidence type="ECO:0000313" key="4">
    <source>
        <dbReference type="EMBL" id="GBM60961.1"/>
    </source>
</evidence>
<feature type="coiled-coil region" evidence="2">
    <location>
        <begin position="617"/>
        <end position="644"/>
    </location>
</feature>
<dbReference type="OrthoDB" id="264785at2759"/>
<dbReference type="PANTHER" id="PTHR32083">
    <property type="entry name" value="CILIA AND FLAGELLA-ASSOCIATED PROTEIN 58-RELATED"/>
    <property type="match status" value="1"/>
</dbReference>
<feature type="compositionally biased region" description="Basic and acidic residues" evidence="3">
    <location>
        <begin position="36"/>
        <end position="60"/>
    </location>
</feature>
<feature type="coiled-coil region" evidence="2">
    <location>
        <begin position="800"/>
        <end position="837"/>
    </location>
</feature>
<dbReference type="Proteomes" id="UP000499080">
    <property type="component" value="Unassembled WGS sequence"/>
</dbReference>
<evidence type="ECO:0000313" key="5">
    <source>
        <dbReference type="Proteomes" id="UP000499080"/>
    </source>
</evidence>
<evidence type="ECO:0000256" key="1">
    <source>
        <dbReference type="ARBA" id="ARBA00023054"/>
    </source>
</evidence>
<feature type="region of interest" description="Disordered" evidence="3">
    <location>
        <begin position="1"/>
        <end position="60"/>
    </location>
</feature>
<dbReference type="GO" id="GO:0005856">
    <property type="term" value="C:cytoskeleton"/>
    <property type="evidence" value="ECO:0007669"/>
    <property type="project" value="TreeGrafter"/>
</dbReference>
<keyword evidence="1 2" id="KW-0175">Coiled coil</keyword>
<name>A0A4Y2H742_ARAVE</name>
<keyword evidence="5" id="KW-1185">Reference proteome</keyword>
<dbReference type="EMBL" id="BGPR01001747">
    <property type="protein sequence ID" value="GBM60961.1"/>
    <property type="molecule type" value="Genomic_DNA"/>
</dbReference>
<sequence length="902" mass="104839">MEETNTEIPSLTEISSSNEMDVKLASSDHNPVSAANEKRELSSDNSKEREKIREETDSKERQNSFAGLKTKWLCEAESFSDSESFLWSKVQYVNQCEDANNCLNYLLSNEMTTVYASVSKLFKSFRSVFASNQKLKNKVFELASQTRSIQKQNEEFEGKVSEREGRIQHLERLVDANISRIQAAEKAKLELESQLEDLRRKREEVDKESQARNETADLQKGSLFQKYGGALKEIDILTLQLTASRNEKERLQAENERSQNVQNELRAEIRALREELEALSRQREEAQIGLLSRNKEAQRQLELTESLKREVQSLKVDLDAARNKSKGLMNDLKSCESKLKDATRHCNLLNKNLAARQFHLTVLKTQKAKLEECCKEKHDEAESLKSAMSKVTSMKNDLARRVSLFGQKLANLELEKQRGSSSFQQEERDIVWRREAGKNKEIGLLKLEIKKLHIELNSASETLKRRTASLKTQETVCAEAKKEVVFFHRESQELKKKIRFLEDEKQKMSTEISQLTTVHSDMQNQLQTMEQNDIAKDQEISLLKQDIEKGKERIRFYSNNEYATRKQLQKTKDKLREALSLHQAFTESTQQQIERIRKFEDHVQMLQKQVIALKVTNNDVKCTMKQLERQNSELSAQVECKERDYKGTLKTLEETGHELEVAKVKIQCLSVEKSRAEYKLAENQKELAKKKEQAECLAIDFSKVENAVKEKENEIQIFKVEVESLRRSLSVAKKELQERESMQKQLVKAQTLFDGERLKCKALEEELQRPRNLHRWRSLEGTDTPIQHLMLKCVHLQKMLMKKSNLLSKKENELRNKEKVIEELAADRKRRSELEAQKKLWSCQKELSDCKNEIKCLLGEKFVYESLSSKHVNQIKNLKNELRRAKPSRCQHDAKDDEFTTG</sequence>
<feature type="region of interest" description="Disordered" evidence="3">
    <location>
        <begin position="883"/>
        <end position="902"/>
    </location>
</feature>
<proteinExistence type="predicted"/>
<evidence type="ECO:0000256" key="3">
    <source>
        <dbReference type="SAM" id="MobiDB-lite"/>
    </source>
</evidence>
<feature type="coiled-coil region" evidence="2">
    <location>
        <begin position="477"/>
        <end position="532"/>
    </location>
</feature>
<comment type="caution">
    <text evidence="4">The sequence shown here is derived from an EMBL/GenBank/DDBJ whole genome shotgun (WGS) entry which is preliminary data.</text>
</comment>
<evidence type="ECO:0000256" key="2">
    <source>
        <dbReference type="SAM" id="Coils"/>
    </source>
</evidence>